<evidence type="ECO:0000259" key="5">
    <source>
        <dbReference type="PROSITE" id="PS50075"/>
    </source>
</evidence>
<dbReference type="InterPro" id="IPR020802">
    <property type="entry name" value="TesA-like"/>
</dbReference>
<dbReference type="SUPFAM" id="SSF53474">
    <property type="entry name" value="alpha/beta-Hydrolases"/>
    <property type="match status" value="1"/>
</dbReference>
<evidence type="ECO:0000313" key="6">
    <source>
        <dbReference type="EMBL" id="MCP2330578.1"/>
    </source>
</evidence>
<comment type="caution">
    <text evidence="6">The sequence shown here is derived from an EMBL/GenBank/DDBJ whole genome shotgun (WGS) entry which is preliminary data.</text>
</comment>
<dbReference type="InterPro" id="IPR020845">
    <property type="entry name" value="AMP-binding_CS"/>
</dbReference>
<reference evidence="6 7" key="2">
    <citation type="submission" date="2022-06" db="EMBL/GenBank/DDBJ databases">
        <title>Genomic Encyclopedia of Type Strains, Phase I: the one thousand microbial genomes (KMG-I) project.</title>
        <authorList>
            <person name="Kyrpides N."/>
        </authorList>
    </citation>
    <scope>NUCLEOTIDE SEQUENCE [LARGE SCALE GENOMIC DNA]</scope>
    <source>
        <strain evidence="6 7">DSM 43889</strain>
    </source>
</reference>
<dbReference type="Gene3D" id="3.40.50.150">
    <property type="entry name" value="Vaccinia Virus protein VP39"/>
    <property type="match status" value="2"/>
</dbReference>
<protein>
    <submittedName>
        <fullName evidence="6">Amino acid adenylation domain-containing protein</fullName>
    </submittedName>
</protein>
<dbReference type="Pfam" id="PF08242">
    <property type="entry name" value="Methyltransf_12"/>
    <property type="match status" value="2"/>
</dbReference>
<dbReference type="RefSeq" id="WP_051313658.1">
    <property type="nucleotide sequence ID" value="NZ_AUBJ02000001.1"/>
</dbReference>
<feature type="domain" description="Carrier" evidence="5">
    <location>
        <begin position="3864"/>
        <end position="3939"/>
    </location>
</feature>
<dbReference type="InterPro" id="IPR010071">
    <property type="entry name" value="AA_adenyl_dom"/>
</dbReference>
<accession>A0ABT1JDJ9</accession>
<keyword evidence="2" id="KW-0596">Phosphopantetheine</keyword>
<dbReference type="Pfam" id="PF00975">
    <property type="entry name" value="Thioesterase"/>
    <property type="match status" value="1"/>
</dbReference>
<dbReference type="NCBIfam" id="NF003417">
    <property type="entry name" value="PRK04813.1"/>
    <property type="match status" value="6"/>
</dbReference>
<dbReference type="CDD" id="cd05930">
    <property type="entry name" value="A_NRPS"/>
    <property type="match status" value="2"/>
</dbReference>
<feature type="domain" description="Carrier" evidence="5">
    <location>
        <begin position="4898"/>
        <end position="4973"/>
    </location>
</feature>
<dbReference type="PROSITE" id="PS50075">
    <property type="entry name" value="CARRIER"/>
    <property type="match status" value="4"/>
</dbReference>
<dbReference type="InterPro" id="IPR001031">
    <property type="entry name" value="Thioesterase"/>
</dbReference>
<dbReference type="EMBL" id="AUBJ02000001">
    <property type="protein sequence ID" value="MCP2330578.1"/>
    <property type="molecule type" value="Genomic_DNA"/>
</dbReference>
<reference evidence="6 7" key="1">
    <citation type="submission" date="2013-07" db="EMBL/GenBank/DDBJ databases">
        <authorList>
            <consortium name="DOE Joint Genome Institute"/>
            <person name="Reeve W."/>
            <person name="Huntemann M."/>
            <person name="Han J."/>
            <person name="Chen A."/>
            <person name="Kyrpides N."/>
            <person name="Mavromatis K."/>
            <person name="Markowitz V."/>
            <person name="Palaniappan K."/>
            <person name="Ivanova N."/>
            <person name="Schaumberg A."/>
            <person name="Pati A."/>
            <person name="Liolios K."/>
            <person name="Nordberg H.P."/>
            <person name="Cantor M.N."/>
            <person name="Hua S.X."/>
            <person name="Woyke T."/>
        </authorList>
    </citation>
    <scope>NUCLEOTIDE SEQUENCE [LARGE SCALE GENOMIC DNA]</scope>
    <source>
        <strain evidence="6 7">DSM 43889</strain>
    </source>
</reference>
<dbReference type="PANTHER" id="PTHR45527">
    <property type="entry name" value="NONRIBOSOMAL PEPTIDE SYNTHETASE"/>
    <property type="match status" value="1"/>
</dbReference>
<name>A0ABT1JDJ9_ACTCY</name>
<organism evidence="6 7">
    <name type="scientific">Actinoalloteichus caeruleus DSM 43889</name>
    <dbReference type="NCBI Taxonomy" id="1120930"/>
    <lineage>
        <taxon>Bacteria</taxon>
        <taxon>Bacillati</taxon>
        <taxon>Actinomycetota</taxon>
        <taxon>Actinomycetes</taxon>
        <taxon>Pseudonocardiales</taxon>
        <taxon>Pseudonocardiaceae</taxon>
        <taxon>Actinoalloteichus</taxon>
        <taxon>Actinoalloteichus cyanogriseus</taxon>
    </lineage>
</organism>
<dbReference type="Pfam" id="PF00550">
    <property type="entry name" value="PP-binding"/>
    <property type="match status" value="4"/>
</dbReference>
<sequence length="5247" mass="563077">MIPLSYAQRRLWFLDRLEGPSAGYNMPLALRLSGHIAPDALRAALCDVVDRHEALRTVFPEVDGEPRQRILPPGTIPSWATRRVEPTELVAAAEEAGRHHFDLADEIPIRATLFEVGEDEHLLLLLVHHIAADGWSLGPLTGDLLTAYQARLRGRAPELPALPVQYADYTLWQRELLGDEDDPGSVYSEQVRYWVDRLAGAPAVLELPTDRPRPATATHQGATLSFALDATLHHGLATLARESGATVFMVLQASMAALLTRLGAGTDIVLGAPIAGRTDDALRELVGFFVNTLVLRTDTSGDPSFRELVGQVRARAVEAFEHQDVPFEQLVEVLNPVRSMAHHPVFQVTLALQNLPVTSAELPGVDITAAPLSTATARVDLAINLAETTDDAGRPAGLTGSVEFATDLFDEAGVRGVLTRWRRLLDALLTDPDLSIADPVLLDQAELAEIRAVNETTDDRRGTVSDMVAERAERDPSAPALVRGATTLSYGELERDANRLARWLVGRGVGPETVVGVLLPRSVESVVVTLALLRAGAAHLPLDPRHPSPRIRYVLEDARPALVLSDAASAGDLADDPRVVLLDDDQVAEERRRCPDGPPPATAVAANAAYVIYTSGSTGAPKGVVVTGGGLASLARTQAERFGVGVGSRLLQAVSPGFDVAFGDVCTALAAGATLVLPDADQVAGEELAEVLTAQRISHVQLPVSTVETVPVDAVPPGMTLVMGGETASADLVARWSRGRRVHNAYGPTETTVCATTGEPDGGWPVPIGTPIANMRAHVLDHRLRAVPPGVTGELYLAGDGVARGYLGRPGLTGQRFVPEPAGPPGSRMYRTGDLARRLPGGGLRFVGRADDQVKIRGFRVEPAETETLLAGLPGVLRAAVVVRRDRPADPRLVAYVTGAVNPDELRRLAAERVPDHLVPADVVVLDSLPLGPTGKLDQSALPAPVRVAGGGARRPPSTPQEEVLSGLFGEVLGVDGVGVDDDFFALGGHSLLATRLASRVRSVTGVELPIRALFASPTPAALARHLLAGGAARPRLLATERPDPVPLSFAQRRLWFLTKLEGPSSTYNSPLALTLRGEVDREALSRAWADVIGRHESLRTVFPDRDGEPYQRILTAEEAQIPLTAVEVRGEELNDAVHEVLGYPFDLVSEPPLRAWLFTVGPSGEERAFEHVLVVVMHHIAGDGSSLAPLLRDLDTAYRARRRGAAPGWAPLPAQYADYALWQRTLLGEVADEGSLAARQLRYWRETLDGAPAQLDLPVDRPRPATASYRGGAVTVPLDAEVHRALRTVAADHQSTLFMVLHAAFSALLTRLGAGTDIPLGTPLAGRTDDAVDDLVGFFVNTLVLRVDTSGDPTFSELLGRVRTADLDAYAHQDLPFEYLVEALNPTRSLGGNALFQVMFALQNVEAPVMRLGDLDASLYGLEARTSKFDLFVTVMDGSVTGKGTPDQEGLVVLLEYAADLFDADTVRRIGEWYSRFLRVVADAPSTRVGAVEFLSLDERDGLVLGRNPHTDPVAGHEPWPHEHVERQAARTPNAVAVIAEGRTTTYRYLNERANRLARLLVARGVGADDVVALALPRSADMVAAMLAVMKAGGTYLPLDLSHPVDRLSFLVEDASPVVVVTTEEGLRGLPSSARGTQPVVLGAEETERELAARPATNLSGQDRAAAIDARHAVYIIYTSGSTGKPKGVLITYGGFANFLTGFGERFRLGARDRVVAAATVAFDIVAVDVHLPLMHGACVVIATTDAARNPVALSELLADSGATTFQATPSLYRTMLANAPDGLRGVRLLVGGEALSADLARRMREVGREVVNLYGPTETTVWSTLGPVASFDRPPQVGTQIPGVRMYVLDPALRLVPPGVVGELYIAGAGLGRGYLGRRGLTAERFVADPFSGPGARMYRTSDLVRWLPGGGLEFVGRADDQVKVRGFRVELGEIEAALTSQPGVREATALVRAHGDDHKLVGYVVPDHEWSAGRDEVEEGRQVQSWQQLYDALYQDQIADGAFWEGFAVWRSSYDGTPLAVEDMLAWRAAAVDRVRSLAPRRVLEIGVGNGLLLSQLASACESYWGTDFSASAVADLQRRVAGDPDLADVVRLLVRDATDGTDLPPAYFDVVVINSVAQYFPHAQYLVDVLNTALGLLAPGGSVLLGDVRDLRLLRALQTGVALHEAAEDATAGEVRAAVERRVAAEEELLVAPGFFTEFARTSPRITGVDIRLKRGRFDNELSRYRYEVLLSTGPVTEVEDLPRLEWEAVTDLTAVLDTHQHGVVVLGAPNRRVLGELDALRELRSGSGVRRAARATRVRNTGVDPEDLHQMAADRGMRAVTTWSADRLDSLDVAFLPLGGPEPVALYALAGAGATTAEPITTHTNSPARTRRLKELNDVLRTRLRSWLPDYMVPAAFVVLDELPLTTNGKLDRLALPRPDFGLLATGREPSTEAERVLCRLFAEVLDIPRVGVDDDFFALGGHSLLATRLVSRVRAVTGREVPIRRIFERGTPAALAEHVDDGAPARPPLRPLDRGEVVPLSFAQRRLWFLYRLEGPSPTYTMPMALRLSGPLDPEALRAAIEDLAARHETLRTVFPEADGEARQHVLPTSSTNIPWRVQEVEETDLDRVLTEAARVPFDLACEPPLRAALYLLGPDEAVLLVLLHHIAGDGWSLGPLSADVVAAYSARRQGRSPDWDPLPVQYSDYTLWQRELLGDEDDPSSRFAEQVAYWTAQLAGIPDQLDLPTDRPRPATASYRGDHLAFVLDAELHRGLAALAQRAGATVFMVLQAALATLFTRLGAGHDIPLGSGIAGRTDEALDDLVGFFVNTLVLRTDTSGDPTFAMLLDRVRETALAAYAHQDVPFEHLVEVLNPRRTTAHHPLFQVALTLQNAPAARFGLPDLDVRPHLAATGTARYDLLFSLTEGHDDAGVPRGLGGVVEFATDLFETETVQLLVRRWERVLRAVVTDPGLPIGAVEILTPDEHRAVVALGEGAPLSPSPPLVTDLLADQACRTPEATAVVGDGVGMSYGELDARASRLARVLAGHGAGPERVVAVLLPRSAELLVTLLAVLRTGAAYLPLNPSDPEERRRETMVDAGVVALVGQDPPTAGDAPWLVIDLDDITWAEGGGERHRQEIRADQAAYVITTSGSTGTPKGVVVEHRNLAAQLDWLRRAHPVGPGDVVLQRTSPAFDASVWEMWLPLVSGAAVCVATDEDVHDPRRLVALMARHRVTVAQFVPSLLAALPAPTEGHSLTRLHSGGEPLPAALAKATSTAWNCRVVNFYGPTETTVQVASADATGAARGNIVPIGGPVDGTTLIVLDDRLRPVPPGVPGELYVGGAQVSRGYLGRPALTASRFVAGPDGSRVYRTGDLVRWNPDGELDFLGRTDAQVKIRGHRVEPGEAEAVLTAHPHVSRAVVVAREDITGERNLVGYLVIDTSRDQERGAPEGADAEVEQIAEWRTVHDSVSSGSDAKTFGEDFVGWTSSYSGRPIPLAEMREWRASAVERIRQEHPRRVLEVGVGTGLLLSQLAGGCEAYWGTDLSAPVVDRLRAHVEAAGLGDRVVLRRQAADEFDGLPHGFFDTVVLNSVVQYFPSGAYLTRVLDGLLDLLAPGGRVIVGDVRNLDTYGELAGAVFRHRTGRPPVAGELDRAQLLEKELLVSPAFFADFTDRVGGLDIRLKRGTHHNELTRHRYEVVLHKEPVRTLDLTGAPELRWGGQVRSVQDLPTALDGPLRISGIPNARLAEEFGTGTTTAVDPEDLVGRGGELGFLVLPTWSAAGPNLFDVVLSPTSLDATAVTGLLRPASDGAPLVNDPAAGRRVPTVLASAQAALEQRLPAPSVPAALVPLREIPLTANGKLDLAALPAPSVAASGGRRGGFRTPDQEVLCGLFAEVLAVPVVGVDDDFFAMGGHSLLATRLISRVRSTLGVELPIRLLFDAPTPAGLARALDATRVTRPPLVPAERPDSVPLSFAQRRLWFLHKLEGPSGTYAVPIALRFHGELDADALHAAVRDLLVRHESLRTVFPDTEDGARQLILDPAATATDWEFRTATEEELAAAIAEEVDRGFELEHQVPLRARLFRLGAEDHVLLLVTHHIAGDGWSTGRLVADLGTAYGARRAGSPPAWRPLPVQYADYALWQRDLLGEESDPGSLVSGQLRYWTDRLAGLPALLDLPTDRPRPAVASYRGATFESTFGSDVHAGVVALARASGATVFMVMQAALSALLSKLGAGHDIPIGSPVAGRTDEALDELVGFFVNTLVLRTDTSGDPTFTELVDQVRTRGLEAYAHQDLPFEYLVEALNPVRSPAHHPLFQVMLALQNTPASNVTLAGVDVSAHPVGTGGSRVDLSVHLSESHDASGNPGGIAVLVEYATDLFDRDTVRELVGQWDRLLRAVLTDPDARLSRARIVDLVADATDPVSPLPQVVPPVGLLARLEDQVRRAPRARAVVCGDQHLSYHQLDRAANRLAHWLRIRGAAPESLVAVLLPRSVDLVVALLAVLKVGAAYLPLDPRQPALRLEQVLRGARPVVTLDEAELRAADLDRMPETRPAVEVHTDTLAYVIHTSGSTGQPKGVQVTRGALDTFLTAMDGVARLSPADRVLAVTTVGFDISALELFLPLANGARVVMVPDVEAGDPAAVGRLIAQGGVTVVQATPTLLSELLIDGTADLTEVRVLAGGEALPAGLAGDLAGRASSLTNVYGPTEATIWATSALVEEPVEAAPPIGAPLAGTGARVLDDRLSPVPSRVAGELYLSGPQVARGYLGRPGLTAERFVADPFGPPGGRMYRTGDLVRRNAGGALEFLGRVDEQVKLRGFRVEPAEVETVLTAHPAVERAVVVVRTDDRGDRRLVAYVVTHLDATPSALRGWLAERLPDYLVPSAVVLLPALPTTPNGKVDRSSLPAPEVTATVGRPPSTPHEEVLSSLFAEVLGVPVVPVDRGFFELGGHSLLATRLVNRVRAVLGRELPVRAVFEAPSVAALAHRLGVGDKREAMDVLLPLRPTGDRPPLFCVHPASGMSWPYAALLPHLDSAIPVYGLQAPGMTGRRHESAEELAREYVDRIREVQPHGPYHVLGWSFGGQLAQIMASELARRGEGTALLVLLDAYPPDPADTGKPDRVVSEEHLDLMYRGMLELFDIEHPGGPLTHENVVTALREHNTALAGLDESEVRALVENTLHHSRLGVEARHEVVACDALVITASDAEGPSANATAWKSFVEGELRVFPVAAPHTGLMRPDSLAEIGPILAAEIDRCHRTNDPSRGE</sequence>
<dbReference type="Gene3D" id="3.40.50.980">
    <property type="match status" value="4"/>
</dbReference>
<dbReference type="SUPFAM" id="SSF47336">
    <property type="entry name" value="ACP-like"/>
    <property type="match status" value="4"/>
</dbReference>
<dbReference type="SMART" id="SM00823">
    <property type="entry name" value="PKS_PP"/>
    <property type="match status" value="4"/>
</dbReference>
<dbReference type="SMART" id="SM00824">
    <property type="entry name" value="PKS_TE"/>
    <property type="match status" value="1"/>
</dbReference>
<keyword evidence="3" id="KW-0597">Phosphoprotein</keyword>
<evidence type="ECO:0000256" key="3">
    <source>
        <dbReference type="ARBA" id="ARBA00022553"/>
    </source>
</evidence>
<dbReference type="NCBIfam" id="TIGR01733">
    <property type="entry name" value="AA-adenyl-dom"/>
    <property type="match status" value="4"/>
</dbReference>
<evidence type="ECO:0000256" key="1">
    <source>
        <dbReference type="ARBA" id="ARBA00001957"/>
    </source>
</evidence>
<gene>
    <name evidence="6" type="ORF">G443_000848</name>
</gene>
<dbReference type="SUPFAM" id="SSF56801">
    <property type="entry name" value="Acetyl-CoA synthetase-like"/>
    <property type="match status" value="4"/>
</dbReference>
<dbReference type="Pfam" id="PF13193">
    <property type="entry name" value="AMP-binding_C"/>
    <property type="match status" value="2"/>
</dbReference>
<dbReference type="SUPFAM" id="SSF52777">
    <property type="entry name" value="CoA-dependent acyltransferases"/>
    <property type="match status" value="8"/>
</dbReference>
<dbReference type="Pfam" id="PF00668">
    <property type="entry name" value="Condensation"/>
    <property type="match status" value="4"/>
</dbReference>
<dbReference type="PROSITE" id="PS00012">
    <property type="entry name" value="PHOSPHOPANTETHEINE"/>
    <property type="match status" value="4"/>
</dbReference>
<dbReference type="Gene3D" id="3.40.50.12780">
    <property type="entry name" value="N-terminal domain of ligase-like"/>
    <property type="match status" value="2"/>
</dbReference>
<dbReference type="InterPro" id="IPR029063">
    <property type="entry name" value="SAM-dependent_MTases_sf"/>
</dbReference>
<dbReference type="Gene3D" id="1.10.1200.10">
    <property type="entry name" value="ACP-like"/>
    <property type="match status" value="3"/>
</dbReference>
<evidence type="ECO:0000313" key="7">
    <source>
        <dbReference type="Proteomes" id="UP000791080"/>
    </source>
</evidence>
<dbReference type="Gene3D" id="3.30.559.10">
    <property type="entry name" value="Chloramphenicol acetyltransferase-like domain"/>
    <property type="match status" value="4"/>
</dbReference>
<dbReference type="InterPro" id="IPR025110">
    <property type="entry name" value="AMP-bd_C"/>
</dbReference>
<dbReference type="CDD" id="cd02440">
    <property type="entry name" value="AdoMet_MTases"/>
    <property type="match status" value="2"/>
</dbReference>
<dbReference type="InterPro" id="IPR036736">
    <property type="entry name" value="ACP-like_sf"/>
</dbReference>
<dbReference type="Gene3D" id="3.40.50.1820">
    <property type="entry name" value="alpha/beta hydrolase"/>
    <property type="match status" value="1"/>
</dbReference>
<feature type="domain" description="Carrier" evidence="5">
    <location>
        <begin position="2434"/>
        <end position="2509"/>
    </location>
</feature>
<comment type="cofactor">
    <cofactor evidence="1">
        <name>pantetheine 4'-phosphate</name>
        <dbReference type="ChEBI" id="CHEBI:47942"/>
    </cofactor>
</comment>
<dbReference type="PROSITE" id="PS00455">
    <property type="entry name" value="AMP_BINDING"/>
    <property type="match status" value="4"/>
</dbReference>
<proteinExistence type="predicted"/>
<evidence type="ECO:0000256" key="2">
    <source>
        <dbReference type="ARBA" id="ARBA00022450"/>
    </source>
</evidence>
<dbReference type="InterPro" id="IPR013217">
    <property type="entry name" value="Methyltransf_12"/>
</dbReference>
<dbReference type="InterPro" id="IPR023213">
    <property type="entry name" value="CAT-like_dom_sf"/>
</dbReference>
<dbReference type="InterPro" id="IPR006162">
    <property type="entry name" value="Ppantetheine_attach_site"/>
</dbReference>
<feature type="domain" description="Carrier" evidence="5">
    <location>
        <begin position="956"/>
        <end position="1031"/>
    </location>
</feature>
<keyword evidence="7" id="KW-1185">Reference proteome</keyword>
<dbReference type="InterPro" id="IPR000873">
    <property type="entry name" value="AMP-dep_synth/lig_dom"/>
</dbReference>
<dbReference type="PANTHER" id="PTHR45527:SF1">
    <property type="entry name" value="FATTY ACID SYNTHASE"/>
    <property type="match status" value="1"/>
</dbReference>
<dbReference type="InterPro" id="IPR020806">
    <property type="entry name" value="PKS_PP-bd"/>
</dbReference>
<keyword evidence="4" id="KW-0677">Repeat</keyword>
<dbReference type="InterPro" id="IPR009081">
    <property type="entry name" value="PP-bd_ACP"/>
</dbReference>
<dbReference type="InterPro" id="IPR001242">
    <property type="entry name" value="Condensation_dom"/>
</dbReference>
<dbReference type="Gene3D" id="3.30.300.30">
    <property type="match status" value="6"/>
</dbReference>
<dbReference type="Gene3D" id="3.30.559.30">
    <property type="entry name" value="Nonribosomal peptide synthetase, condensation domain"/>
    <property type="match status" value="4"/>
</dbReference>
<dbReference type="SUPFAM" id="SSF53335">
    <property type="entry name" value="S-adenosyl-L-methionine-dependent methyltransferases"/>
    <property type="match status" value="2"/>
</dbReference>
<dbReference type="InterPro" id="IPR045851">
    <property type="entry name" value="AMP-bd_C_sf"/>
</dbReference>
<dbReference type="InterPro" id="IPR029058">
    <property type="entry name" value="AB_hydrolase_fold"/>
</dbReference>
<dbReference type="Gene3D" id="2.30.38.10">
    <property type="entry name" value="Luciferase, Domain 3"/>
    <property type="match status" value="2"/>
</dbReference>
<dbReference type="Proteomes" id="UP000791080">
    <property type="component" value="Unassembled WGS sequence"/>
</dbReference>
<dbReference type="CDD" id="cd19540">
    <property type="entry name" value="LCL_NRPS-like"/>
    <property type="match status" value="4"/>
</dbReference>
<dbReference type="Pfam" id="PF00501">
    <property type="entry name" value="AMP-binding"/>
    <property type="match status" value="4"/>
</dbReference>
<evidence type="ECO:0000256" key="4">
    <source>
        <dbReference type="ARBA" id="ARBA00022737"/>
    </source>
</evidence>
<dbReference type="InterPro" id="IPR042099">
    <property type="entry name" value="ANL_N_sf"/>
</dbReference>